<keyword evidence="4 10" id="KW-0418">Kinase</keyword>
<keyword evidence="3 6" id="KW-0547">Nucleotide-binding</keyword>
<dbReference type="SMART" id="SM00220">
    <property type="entry name" value="S_TKc"/>
    <property type="match status" value="1"/>
</dbReference>
<dbReference type="GO" id="GO:0005524">
    <property type="term" value="F:ATP binding"/>
    <property type="evidence" value="ECO:0007669"/>
    <property type="project" value="UniProtKB-UniRule"/>
</dbReference>
<sequence length="598" mass="65012">MLSSNESNMKKRSITDNEKVYEAKRSKQEDYGDGAAWIRGSVIGKGRYGSVFIANTKVKYSSYPSIMAVKSAEVSVSCSIQQEKEVMDNIRGSANVIKCLGEEITIESNRIVYNMLLEFASGGTLADVIKKSKGKGLLETDVKRHARSVLKGLSHVHKRGYVHCDLKPDNVLLVANKNNNGFIAKIGDLGLAKRVKQIKKRNPGRYWRGNPLYFSPEAVINGVQKPPADIWAFGCIVFEMLTGKKLWLAYKDLGKNEVLRRVGYENEIESVISSSSISNEDRSKYVLSPWLDSAADASLNEVRIPFSAYLLLYIHLLFFVHYSNAFNITKILSQYPSFSTFNNYLTETNLATEINLHKPVTLLALPNDALTKISGKPPDVLKNLLTVHVLLDYYDVRKLRKLSNTTQMITLYQNSGLALGLQGFLKPTVLKNGIVYIGSATQKSRPGALLVGSIACETCNLSVLHISTAIVPTGMVCPGIAPVEPPAFSPKTDVVPSSPPTISPPPVPPVAPKLAPPFAPNPPISAPSVSVPGAAESKESPGKPINMSTGLPPVPTSRPPPKPADKDTKTDSGTSSFRGGLGVVLTIVLSSIHFNVQI</sequence>
<evidence type="ECO:0000256" key="7">
    <source>
        <dbReference type="SAM" id="MobiDB-lite"/>
    </source>
</evidence>
<dbReference type="PROSITE" id="PS00108">
    <property type="entry name" value="PROTEIN_KINASE_ST"/>
    <property type="match status" value="1"/>
</dbReference>
<name>A0A2U1QDQ1_ARTAN</name>
<dbReference type="PROSITE" id="PS50213">
    <property type="entry name" value="FAS1"/>
    <property type="match status" value="1"/>
</dbReference>
<dbReference type="PROSITE" id="PS50011">
    <property type="entry name" value="PROTEIN_KINASE_DOM"/>
    <property type="match status" value="1"/>
</dbReference>
<dbReference type="InterPro" id="IPR036378">
    <property type="entry name" value="FAS1_dom_sf"/>
</dbReference>
<dbReference type="Pfam" id="PF02469">
    <property type="entry name" value="Fasciclin"/>
    <property type="match status" value="1"/>
</dbReference>
<dbReference type="InterPro" id="IPR011009">
    <property type="entry name" value="Kinase-like_dom_sf"/>
</dbReference>
<comment type="similarity">
    <text evidence="1">Belongs to the fasciclin-like AGP family.</text>
</comment>
<dbReference type="SUPFAM" id="SSF56112">
    <property type="entry name" value="Protein kinase-like (PK-like)"/>
    <property type="match status" value="1"/>
</dbReference>
<evidence type="ECO:0000259" key="9">
    <source>
        <dbReference type="PROSITE" id="PS50213"/>
    </source>
</evidence>
<evidence type="ECO:0000313" key="10">
    <source>
        <dbReference type="EMBL" id="PWA96135.1"/>
    </source>
</evidence>
<comment type="caution">
    <text evidence="10">The sequence shown here is derived from an EMBL/GenBank/DDBJ whole genome shotgun (WGS) entry which is preliminary data.</text>
</comment>
<dbReference type="Gene3D" id="2.30.180.10">
    <property type="entry name" value="FAS1 domain"/>
    <property type="match status" value="1"/>
</dbReference>
<dbReference type="Gene3D" id="1.10.510.10">
    <property type="entry name" value="Transferase(Phosphotransferase) domain 1"/>
    <property type="match status" value="1"/>
</dbReference>
<dbReference type="OrthoDB" id="8693905at2759"/>
<dbReference type="InterPro" id="IPR000782">
    <property type="entry name" value="FAS1_domain"/>
</dbReference>
<dbReference type="PANTHER" id="PTHR48011:SF21">
    <property type="entry name" value="PROTEIN KINASE DOMAIN-CONTAINING PROTEIN"/>
    <property type="match status" value="1"/>
</dbReference>
<dbReference type="EMBL" id="PKPP01000196">
    <property type="protein sequence ID" value="PWA96135.1"/>
    <property type="molecule type" value="Genomic_DNA"/>
</dbReference>
<evidence type="ECO:0000313" key="11">
    <source>
        <dbReference type="Proteomes" id="UP000245207"/>
    </source>
</evidence>
<proteinExistence type="inferred from homology"/>
<dbReference type="GO" id="GO:0007165">
    <property type="term" value="P:signal transduction"/>
    <property type="evidence" value="ECO:0007669"/>
    <property type="project" value="TreeGrafter"/>
</dbReference>
<dbReference type="InterPro" id="IPR052751">
    <property type="entry name" value="Plant_MAPKKK"/>
</dbReference>
<keyword evidence="2" id="KW-0808">Transferase</keyword>
<evidence type="ECO:0000256" key="3">
    <source>
        <dbReference type="ARBA" id="ARBA00022741"/>
    </source>
</evidence>
<feature type="domain" description="FAS1" evidence="9">
    <location>
        <begin position="325"/>
        <end position="455"/>
    </location>
</feature>
<evidence type="ECO:0000256" key="1">
    <source>
        <dbReference type="ARBA" id="ARBA00007843"/>
    </source>
</evidence>
<dbReference type="AlphaFoldDB" id="A0A2U1QDQ1"/>
<dbReference type="SUPFAM" id="SSF82153">
    <property type="entry name" value="FAS1 domain"/>
    <property type="match status" value="1"/>
</dbReference>
<dbReference type="InterPro" id="IPR017441">
    <property type="entry name" value="Protein_kinase_ATP_BS"/>
</dbReference>
<feature type="binding site" evidence="6">
    <location>
        <position position="70"/>
    </location>
    <ligand>
        <name>ATP</name>
        <dbReference type="ChEBI" id="CHEBI:30616"/>
    </ligand>
</feature>
<evidence type="ECO:0000256" key="4">
    <source>
        <dbReference type="ARBA" id="ARBA00022777"/>
    </source>
</evidence>
<dbReference type="Pfam" id="PF00069">
    <property type="entry name" value="Pkinase"/>
    <property type="match status" value="1"/>
</dbReference>
<reference evidence="10 11" key="1">
    <citation type="journal article" date="2018" name="Mol. Plant">
        <title>The genome of Artemisia annua provides insight into the evolution of Asteraceae family and artemisinin biosynthesis.</title>
        <authorList>
            <person name="Shen Q."/>
            <person name="Zhang L."/>
            <person name="Liao Z."/>
            <person name="Wang S."/>
            <person name="Yan T."/>
            <person name="Shi P."/>
            <person name="Liu M."/>
            <person name="Fu X."/>
            <person name="Pan Q."/>
            <person name="Wang Y."/>
            <person name="Lv Z."/>
            <person name="Lu X."/>
            <person name="Zhang F."/>
            <person name="Jiang W."/>
            <person name="Ma Y."/>
            <person name="Chen M."/>
            <person name="Hao X."/>
            <person name="Li L."/>
            <person name="Tang Y."/>
            <person name="Lv G."/>
            <person name="Zhou Y."/>
            <person name="Sun X."/>
            <person name="Brodelius P.E."/>
            <person name="Rose J.K.C."/>
            <person name="Tang K."/>
        </authorList>
    </citation>
    <scope>NUCLEOTIDE SEQUENCE [LARGE SCALE GENOMIC DNA]</scope>
    <source>
        <strain evidence="11">cv. Huhao1</strain>
        <tissue evidence="10">Leaf</tissue>
    </source>
</reference>
<gene>
    <name evidence="10" type="ORF">CTI12_AA041390</name>
</gene>
<keyword evidence="5 6" id="KW-0067">ATP-binding</keyword>
<keyword evidence="11" id="KW-1185">Reference proteome</keyword>
<dbReference type="InterPro" id="IPR008271">
    <property type="entry name" value="Ser/Thr_kinase_AS"/>
</dbReference>
<dbReference type="GO" id="GO:0004672">
    <property type="term" value="F:protein kinase activity"/>
    <property type="evidence" value="ECO:0007669"/>
    <property type="project" value="InterPro"/>
</dbReference>
<evidence type="ECO:0000256" key="5">
    <source>
        <dbReference type="ARBA" id="ARBA00022840"/>
    </source>
</evidence>
<dbReference type="Proteomes" id="UP000245207">
    <property type="component" value="Unassembled WGS sequence"/>
</dbReference>
<evidence type="ECO:0000259" key="8">
    <source>
        <dbReference type="PROSITE" id="PS50011"/>
    </source>
</evidence>
<organism evidence="10 11">
    <name type="scientific">Artemisia annua</name>
    <name type="common">Sweet wormwood</name>
    <dbReference type="NCBI Taxonomy" id="35608"/>
    <lineage>
        <taxon>Eukaryota</taxon>
        <taxon>Viridiplantae</taxon>
        <taxon>Streptophyta</taxon>
        <taxon>Embryophyta</taxon>
        <taxon>Tracheophyta</taxon>
        <taxon>Spermatophyta</taxon>
        <taxon>Magnoliopsida</taxon>
        <taxon>eudicotyledons</taxon>
        <taxon>Gunneridae</taxon>
        <taxon>Pentapetalae</taxon>
        <taxon>asterids</taxon>
        <taxon>campanulids</taxon>
        <taxon>Asterales</taxon>
        <taxon>Asteraceae</taxon>
        <taxon>Asteroideae</taxon>
        <taxon>Anthemideae</taxon>
        <taxon>Artemisiinae</taxon>
        <taxon>Artemisia</taxon>
    </lineage>
</organism>
<evidence type="ECO:0000256" key="6">
    <source>
        <dbReference type="PROSITE-ProRule" id="PRU10141"/>
    </source>
</evidence>
<protein>
    <submittedName>
        <fullName evidence="10">Phosphorylase kinase, gamma catalytic subunit</fullName>
    </submittedName>
</protein>
<dbReference type="InterPro" id="IPR000719">
    <property type="entry name" value="Prot_kinase_dom"/>
</dbReference>
<evidence type="ECO:0000256" key="2">
    <source>
        <dbReference type="ARBA" id="ARBA00022679"/>
    </source>
</evidence>
<feature type="domain" description="Protein kinase" evidence="8">
    <location>
        <begin position="37"/>
        <end position="338"/>
    </location>
</feature>
<dbReference type="PANTHER" id="PTHR48011">
    <property type="entry name" value="CCR4-NOT TRANSCRIPTIONAL COMPLEX SUBUNIT CAF120-RELATED"/>
    <property type="match status" value="1"/>
</dbReference>
<dbReference type="PROSITE" id="PS00107">
    <property type="entry name" value="PROTEIN_KINASE_ATP"/>
    <property type="match status" value="1"/>
</dbReference>
<dbReference type="STRING" id="35608.A0A2U1QDQ1"/>
<feature type="compositionally biased region" description="Pro residues" evidence="7">
    <location>
        <begin position="552"/>
        <end position="562"/>
    </location>
</feature>
<accession>A0A2U1QDQ1</accession>
<feature type="region of interest" description="Disordered" evidence="7">
    <location>
        <begin position="527"/>
        <end position="578"/>
    </location>
</feature>